<dbReference type="InterPro" id="IPR039254">
    <property type="entry name" value="Rds1"/>
</dbReference>
<evidence type="ECO:0000313" key="4">
    <source>
        <dbReference type="Proteomes" id="UP001309876"/>
    </source>
</evidence>
<feature type="chain" id="PRO_5042914778" evidence="2">
    <location>
        <begin position="18"/>
        <end position="401"/>
    </location>
</feature>
<feature type="region of interest" description="Disordered" evidence="1">
    <location>
        <begin position="374"/>
        <end position="401"/>
    </location>
</feature>
<name>A0AAN7T1M3_9EURO</name>
<gene>
    <name evidence="3" type="ORF">LTR05_003795</name>
</gene>
<protein>
    <submittedName>
        <fullName evidence="3">Uncharacterized protein</fullName>
    </submittedName>
</protein>
<reference evidence="3 4" key="1">
    <citation type="submission" date="2023-08" db="EMBL/GenBank/DDBJ databases">
        <title>Black Yeasts Isolated from many extreme environments.</title>
        <authorList>
            <person name="Coleine C."/>
            <person name="Stajich J.E."/>
            <person name="Selbmann L."/>
        </authorList>
    </citation>
    <scope>NUCLEOTIDE SEQUENCE [LARGE SCALE GENOMIC DNA]</scope>
    <source>
        <strain evidence="3 4">CCFEE 5910</strain>
    </source>
</reference>
<keyword evidence="2" id="KW-0732">Signal</keyword>
<evidence type="ECO:0000313" key="3">
    <source>
        <dbReference type="EMBL" id="KAK5086627.1"/>
    </source>
</evidence>
<feature type="compositionally biased region" description="Polar residues" evidence="1">
    <location>
        <begin position="374"/>
        <end position="395"/>
    </location>
</feature>
<dbReference type="InterPro" id="IPR009078">
    <property type="entry name" value="Ferritin-like_SF"/>
</dbReference>
<evidence type="ECO:0000256" key="2">
    <source>
        <dbReference type="SAM" id="SignalP"/>
    </source>
</evidence>
<dbReference type="PANTHER" id="PTHR38705">
    <property type="entry name" value="PROTEIN RDS1"/>
    <property type="match status" value="1"/>
</dbReference>
<dbReference type="AlphaFoldDB" id="A0AAN7T1M3"/>
<accession>A0AAN7T1M3</accession>
<dbReference type="EMBL" id="JAVRRJ010000003">
    <property type="protein sequence ID" value="KAK5086627.1"/>
    <property type="molecule type" value="Genomic_DNA"/>
</dbReference>
<dbReference type="SUPFAM" id="SSF47240">
    <property type="entry name" value="Ferritin-like"/>
    <property type="match status" value="1"/>
</dbReference>
<feature type="signal peptide" evidence="2">
    <location>
        <begin position="1"/>
        <end position="17"/>
    </location>
</feature>
<sequence length="401" mass="41401">MLTIPALCILLIPLTLSHPVDQASGLTKRQDNLDTTVLQFALTLEHLENVFYKHGLQKFTAQDFAEAGFGANYHNNLQLIASDEAQHVKFLTDALAAAGAAPVAECTYNFPTTDATSFITLSTILEGVGTSAYLGGAPLITNKDILTAAGSILVTEALHTSLQRSALKAVAGPNPFGTPLDPNAVFTLAASFISACPDTNAALPFKAFPSLTISGPSCFCEGPQCNSYTIVKRRQPATTTAPTASWSGGAYTVSLTTVTVTETLPPSTASTEACRPPTAGSTVSFAAASVIPANSFLTFISGLTVLSVVGQVDGENIHATVPEGASGQVYAMVTSADAAGKFDAAAVLFGPAVLEVQPPIPALVVQSHVQGTAGNTSHVRGTSSGANHVPSTTASMVHRWK</sequence>
<dbReference type="Pfam" id="PF13668">
    <property type="entry name" value="Ferritin_2"/>
    <property type="match status" value="1"/>
</dbReference>
<comment type="caution">
    <text evidence="3">The sequence shown here is derived from an EMBL/GenBank/DDBJ whole genome shotgun (WGS) entry which is preliminary data.</text>
</comment>
<dbReference type="PANTHER" id="PTHR38705:SF1">
    <property type="entry name" value="PROTEIN RDS1"/>
    <property type="match status" value="1"/>
</dbReference>
<keyword evidence="4" id="KW-1185">Reference proteome</keyword>
<dbReference type="Proteomes" id="UP001309876">
    <property type="component" value="Unassembled WGS sequence"/>
</dbReference>
<proteinExistence type="predicted"/>
<evidence type="ECO:0000256" key="1">
    <source>
        <dbReference type="SAM" id="MobiDB-lite"/>
    </source>
</evidence>
<organism evidence="3 4">
    <name type="scientific">Lithohypha guttulata</name>
    <dbReference type="NCBI Taxonomy" id="1690604"/>
    <lineage>
        <taxon>Eukaryota</taxon>
        <taxon>Fungi</taxon>
        <taxon>Dikarya</taxon>
        <taxon>Ascomycota</taxon>
        <taxon>Pezizomycotina</taxon>
        <taxon>Eurotiomycetes</taxon>
        <taxon>Chaetothyriomycetidae</taxon>
        <taxon>Chaetothyriales</taxon>
        <taxon>Trichomeriaceae</taxon>
        <taxon>Lithohypha</taxon>
    </lineage>
</organism>